<dbReference type="PANTHER" id="PTHR43201:SF8">
    <property type="entry name" value="ACYL-COA SYNTHETASE FAMILY MEMBER 3"/>
    <property type="match status" value="1"/>
</dbReference>
<protein>
    <submittedName>
        <fullName evidence="4">Malonyl-CoA/methylmalonyl-CoA synthetase</fullName>
    </submittedName>
</protein>
<dbReference type="InterPro" id="IPR042099">
    <property type="entry name" value="ANL_N_sf"/>
</dbReference>
<dbReference type="InterPro" id="IPR045851">
    <property type="entry name" value="AMP-bd_C_sf"/>
</dbReference>
<dbReference type="GO" id="GO:0006631">
    <property type="term" value="P:fatty acid metabolic process"/>
    <property type="evidence" value="ECO:0007669"/>
    <property type="project" value="TreeGrafter"/>
</dbReference>
<dbReference type="CDD" id="cd05941">
    <property type="entry name" value="MCS"/>
    <property type="match status" value="1"/>
</dbReference>
<dbReference type="GO" id="GO:0031956">
    <property type="term" value="F:medium-chain fatty acid-CoA ligase activity"/>
    <property type="evidence" value="ECO:0007669"/>
    <property type="project" value="TreeGrafter"/>
</dbReference>
<dbReference type="InterPro" id="IPR025110">
    <property type="entry name" value="AMP-bd_C"/>
</dbReference>
<dbReference type="AlphaFoldDB" id="A0A2P8D4M8"/>
<comment type="caution">
    <text evidence="4">The sequence shown here is derived from an EMBL/GenBank/DDBJ whole genome shotgun (WGS) entry which is preliminary data.</text>
</comment>
<comment type="similarity">
    <text evidence="1">Belongs to the ATP-dependent AMP-binding enzyme family.</text>
</comment>
<dbReference type="SUPFAM" id="SSF56801">
    <property type="entry name" value="Acetyl-CoA synthetase-like"/>
    <property type="match status" value="1"/>
</dbReference>
<dbReference type="PROSITE" id="PS00455">
    <property type="entry name" value="AMP_BINDING"/>
    <property type="match status" value="1"/>
</dbReference>
<dbReference type="RefSeq" id="WP_106523230.1">
    <property type="nucleotide sequence ID" value="NZ_PYGD01000004.1"/>
</dbReference>
<feature type="domain" description="AMP-dependent synthetase/ligase" evidence="2">
    <location>
        <begin position="7"/>
        <end position="357"/>
    </location>
</feature>
<sequence length="489" mass="53717">MIPLIERSRQFTDNIAIIDDSGNYNYGNLLEAATTLARNILDQAGSAPGPVLYLMPSGYQYVVTQWAIWLSGGIAVPVHTAHTAEEIRYLLADTGARLLIYDSNFETLALESNRQQPVAVAYTALETAAAASPLPDVAPPADALMIYTSGTTGKPKGVVMSHEQIATQLESLTQAWGWTSADRILNVLPMHHVHGVINITCCALYNGAACEMRSGFDAAYVAGRLGSGALSLFMAVPTVYHKLIQYFDQLPQQQQQSWQQGMQAMRLMVSGSAALPLSVLERWRQISGHTLLERYGMTETGMILSNPLQGLRKPGYVGLPLPFVQIRIVDEQEAEIQAPGIPGELQVCGPTVFRRYWQKEEATRKAFSGKWFRTGDIVEFDADGDYRILGRSSSDIIKSGGYKISALEIENEILECNGVKECAVVALPSEEWGEVIAAAFTGTATVDTVKEWLSNRLAAYKTPRRWIVADSLPRNAMGKLLKSEIRNLF</sequence>
<dbReference type="InterPro" id="IPR020845">
    <property type="entry name" value="AMP-binding_CS"/>
</dbReference>
<reference evidence="4 5" key="1">
    <citation type="submission" date="2018-03" db="EMBL/GenBank/DDBJ databases">
        <title>Genomic Encyclopedia of Type Strains, Phase III (KMG-III): the genomes of soil and plant-associated and newly described type strains.</title>
        <authorList>
            <person name="Whitman W."/>
        </authorList>
    </citation>
    <scope>NUCLEOTIDE SEQUENCE [LARGE SCALE GENOMIC DNA]</scope>
    <source>
        <strain evidence="4 5">CGMCC 1.12700</strain>
    </source>
</reference>
<dbReference type="Gene3D" id="3.30.300.30">
    <property type="match status" value="1"/>
</dbReference>
<evidence type="ECO:0000259" key="2">
    <source>
        <dbReference type="Pfam" id="PF00501"/>
    </source>
</evidence>
<evidence type="ECO:0000313" key="5">
    <source>
        <dbReference type="Proteomes" id="UP000240572"/>
    </source>
</evidence>
<dbReference type="OrthoDB" id="9778383at2"/>
<organism evidence="4 5">
    <name type="scientific">Taibaiella chishuiensis</name>
    <dbReference type="NCBI Taxonomy" id="1434707"/>
    <lineage>
        <taxon>Bacteria</taxon>
        <taxon>Pseudomonadati</taxon>
        <taxon>Bacteroidota</taxon>
        <taxon>Chitinophagia</taxon>
        <taxon>Chitinophagales</taxon>
        <taxon>Chitinophagaceae</taxon>
        <taxon>Taibaiella</taxon>
    </lineage>
</organism>
<evidence type="ECO:0000259" key="3">
    <source>
        <dbReference type="Pfam" id="PF13193"/>
    </source>
</evidence>
<dbReference type="Proteomes" id="UP000240572">
    <property type="component" value="Unassembled WGS sequence"/>
</dbReference>
<name>A0A2P8D4M8_9BACT</name>
<feature type="domain" description="AMP-binding enzyme C-terminal" evidence="3">
    <location>
        <begin position="408"/>
        <end position="479"/>
    </location>
</feature>
<keyword evidence="5" id="KW-1185">Reference proteome</keyword>
<dbReference type="PANTHER" id="PTHR43201">
    <property type="entry name" value="ACYL-COA SYNTHETASE"/>
    <property type="match status" value="1"/>
</dbReference>
<gene>
    <name evidence="4" type="ORF">B0I18_104265</name>
</gene>
<proteinExistence type="inferred from homology"/>
<dbReference type="InterPro" id="IPR000873">
    <property type="entry name" value="AMP-dep_synth/lig_dom"/>
</dbReference>
<dbReference type="Pfam" id="PF13193">
    <property type="entry name" value="AMP-binding_C"/>
    <property type="match status" value="1"/>
</dbReference>
<dbReference type="EMBL" id="PYGD01000004">
    <property type="protein sequence ID" value="PSK92167.1"/>
    <property type="molecule type" value="Genomic_DNA"/>
</dbReference>
<dbReference type="Gene3D" id="3.40.50.12780">
    <property type="entry name" value="N-terminal domain of ligase-like"/>
    <property type="match status" value="1"/>
</dbReference>
<evidence type="ECO:0000313" key="4">
    <source>
        <dbReference type="EMBL" id="PSK92167.1"/>
    </source>
</evidence>
<accession>A0A2P8D4M8</accession>
<evidence type="ECO:0000256" key="1">
    <source>
        <dbReference type="ARBA" id="ARBA00006432"/>
    </source>
</evidence>
<dbReference type="Pfam" id="PF00501">
    <property type="entry name" value="AMP-binding"/>
    <property type="match status" value="1"/>
</dbReference>